<keyword evidence="1" id="KW-0732">Signal</keyword>
<dbReference type="Proteomes" id="UP001556367">
    <property type="component" value="Unassembled WGS sequence"/>
</dbReference>
<name>A0ABR3JV29_9AGAR</name>
<protein>
    <submittedName>
        <fullName evidence="2">Uncharacterized protein</fullName>
    </submittedName>
</protein>
<keyword evidence="3" id="KW-1185">Reference proteome</keyword>
<evidence type="ECO:0000256" key="1">
    <source>
        <dbReference type="SAM" id="SignalP"/>
    </source>
</evidence>
<evidence type="ECO:0000313" key="3">
    <source>
        <dbReference type="Proteomes" id="UP001556367"/>
    </source>
</evidence>
<reference evidence="3" key="1">
    <citation type="submission" date="2024-06" db="EMBL/GenBank/DDBJ databases">
        <title>Multi-omics analyses provide insights into the biosynthesis of the anticancer antibiotic pleurotin in Hohenbuehelia grisea.</title>
        <authorList>
            <person name="Weaver J.A."/>
            <person name="Alberti F."/>
        </authorList>
    </citation>
    <scope>NUCLEOTIDE SEQUENCE [LARGE SCALE GENOMIC DNA]</scope>
    <source>
        <strain evidence="3">T-177</strain>
    </source>
</reference>
<evidence type="ECO:0000313" key="2">
    <source>
        <dbReference type="EMBL" id="KAL0959108.1"/>
    </source>
</evidence>
<feature type="signal peptide" evidence="1">
    <location>
        <begin position="1"/>
        <end position="19"/>
    </location>
</feature>
<gene>
    <name evidence="2" type="ORF">HGRIS_014405</name>
</gene>
<dbReference type="EMBL" id="JASNQZ010000003">
    <property type="protein sequence ID" value="KAL0959108.1"/>
    <property type="molecule type" value="Genomic_DNA"/>
</dbReference>
<feature type="chain" id="PRO_5046661117" evidence="1">
    <location>
        <begin position="20"/>
        <end position="581"/>
    </location>
</feature>
<comment type="caution">
    <text evidence="2">The sequence shown here is derived from an EMBL/GenBank/DDBJ whole genome shotgun (WGS) entry which is preliminary data.</text>
</comment>
<sequence length="581" mass="61119">MHPLFAFAALTYGAAKSLAANDWTKPCFDGKCFYDAPSADGPTETLMIWGSPNAISDITPAAGWVILGCDENALAQDIRIVCKSDDPNVGCGHLDQNGGPVDKIVRLPENCGKNAFARISKVSVPKNQTIPSDIASKLSRRDSKPEVLELTLDTDFGSVDPSKNGEVQLAVAGATVPGQNGQFHITNPEAVIAGTSSDARIGIPDFIEKAFADFSSFDKEILASLQPVSFNAKIPLFEEKLDCGPVAAFVRGEAAAKGSITVALGLAATGKIVPPTISSLGVFTRINGEVEGSLKLSAQVAGTLASKEKLLYSAGLPGLSFPGIITLGPSFQLLTQGSATLDVNMDVTAAFNYKMNDLQVFFPPSSKKQHVVGIEPLKSYSRLSVGPSVSSTGRVEAHIMPRLALGLVGPGGIAKANLFVELDASTAVSVNLQAKGLIGTKRGNKRFNAVASRSSVHEDDDSDASDGALLEVSRRSTSADIGANGCVTFSADLAANIGADASFFGIFDGVRKHTIAHKSFEIFQRCFEKSYRRRSSVSSPFSSLLGTAPQTERRALTCTPKALAQNLLAVIDDVAKPKLKA</sequence>
<organism evidence="2 3">
    <name type="scientific">Hohenbuehelia grisea</name>
    <dbReference type="NCBI Taxonomy" id="104357"/>
    <lineage>
        <taxon>Eukaryota</taxon>
        <taxon>Fungi</taxon>
        <taxon>Dikarya</taxon>
        <taxon>Basidiomycota</taxon>
        <taxon>Agaricomycotina</taxon>
        <taxon>Agaricomycetes</taxon>
        <taxon>Agaricomycetidae</taxon>
        <taxon>Agaricales</taxon>
        <taxon>Pleurotineae</taxon>
        <taxon>Pleurotaceae</taxon>
        <taxon>Hohenbuehelia</taxon>
    </lineage>
</organism>
<proteinExistence type="predicted"/>
<accession>A0ABR3JV29</accession>